<dbReference type="EMBL" id="KZ857385">
    <property type="protein sequence ID" value="RDX54236.1"/>
    <property type="molecule type" value="Genomic_DNA"/>
</dbReference>
<sequence>MTLKLKPSLSPPAPPFSWDLAPPSPPIHDLERPPSPPTSWLSARDMKMFGAEPLVQEAGIVKCRDCQKAVLRSAILDHADNCIKIRNGGKKGAKGKAIEVEADKKGKKRKAEDEVPNPEEPGAPKTKKQARTRVKGPVDYDKQCGVINDKGLPCSRSLTCKSHSMGAKRAVQGRSKSYDELLLEWNRANNPNWVEPVKKESKAERKERKEREKAEKKRLAMEAAAAAGVDVNKKVAPALPGATSKKGKKASAAAAAAAAAITAAAFVGPTEDAYENPDELDSEAEVDAMVRAVRVSKSRGIIGTPLAVPSDASSWFVVRRERLRTCNQLLANALMPTRNAAVPVVSRLA</sequence>
<dbReference type="GO" id="GO:1904802">
    <property type="term" value="P:RITS complex assembly"/>
    <property type="evidence" value="ECO:0007669"/>
    <property type="project" value="TreeGrafter"/>
</dbReference>
<evidence type="ECO:0000259" key="2">
    <source>
        <dbReference type="PROSITE" id="PS51505"/>
    </source>
</evidence>
<name>A0A371DNX9_9APHY</name>
<dbReference type="GO" id="GO:0000124">
    <property type="term" value="C:SAGA complex"/>
    <property type="evidence" value="ECO:0007669"/>
    <property type="project" value="InterPro"/>
</dbReference>
<dbReference type="AlphaFoldDB" id="A0A371DNX9"/>
<evidence type="ECO:0000313" key="3">
    <source>
        <dbReference type="EMBL" id="RDX54236.1"/>
    </source>
</evidence>
<evidence type="ECO:0000313" key="4">
    <source>
        <dbReference type="Proteomes" id="UP000256964"/>
    </source>
</evidence>
<feature type="compositionally biased region" description="Basic residues" evidence="1">
    <location>
        <begin position="125"/>
        <end position="134"/>
    </location>
</feature>
<dbReference type="PROSITE" id="PS51505">
    <property type="entry name" value="SCA7"/>
    <property type="match status" value="1"/>
</dbReference>
<feature type="region of interest" description="Disordered" evidence="1">
    <location>
        <begin position="88"/>
        <end position="135"/>
    </location>
</feature>
<evidence type="ECO:0000256" key="1">
    <source>
        <dbReference type="SAM" id="MobiDB-lite"/>
    </source>
</evidence>
<keyword evidence="4" id="KW-1185">Reference proteome</keyword>
<dbReference type="PANTHER" id="PTHR47805">
    <property type="entry name" value="SAGA-ASSOCIATED FACTOR 73"/>
    <property type="match status" value="1"/>
</dbReference>
<dbReference type="GO" id="GO:0006357">
    <property type="term" value="P:regulation of transcription by RNA polymerase II"/>
    <property type="evidence" value="ECO:0007669"/>
    <property type="project" value="TreeGrafter"/>
</dbReference>
<dbReference type="PANTHER" id="PTHR47805:SF1">
    <property type="entry name" value="SAGA-ASSOCIATED FACTOR 73"/>
    <property type="match status" value="1"/>
</dbReference>
<dbReference type="GO" id="GO:0031048">
    <property type="term" value="P:regulatory ncRNA-mediated heterochromatin formation"/>
    <property type="evidence" value="ECO:0007669"/>
    <property type="project" value="TreeGrafter"/>
</dbReference>
<dbReference type="InterPro" id="IPR013243">
    <property type="entry name" value="SCA7_dom"/>
</dbReference>
<organism evidence="3 4">
    <name type="scientific">Lentinus brumalis</name>
    <dbReference type="NCBI Taxonomy" id="2498619"/>
    <lineage>
        <taxon>Eukaryota</taxon>
        <taxon>Fungi</taxon>
        <taxon>Dikarya</taxon>
        <taxon>Basidiomycota</taxon>
        <taxon>Agaricomycotina</taxon>
        <taxon>Agaricomycetes</taxon>
        <taxon>Polyporales</taxon>
        <taxon>Polyporaceae</taxon>
        <taxon>Lentinus</taxon>
    </lineage>
</organism>
<dbReference type="InterPro" id="IPR037804">
    <property type="entry name" value="SGF73"/>
</dbReference>
<dbReference type="STRING" id="139420.A0A371DNX9"/>
<dbReference type="Pfam" id="PF08313">
    <property type="entry name" value="SCA7"/>
    <property type="match status" value="1"/>
</dbReference>
<proteinExistence type="predicted"/>
<protein>
    <submittedName>
        <fullName evidence="3">SCA7-domain-containing protein</fullName>
    </submittedName>
</protein>
<dbReference type="Proteomes" id="UP000256964">
    <property type="component" value="Unassembled WGS sequence"/>
</dbReference>
<feature type="region of interest" description="Disordered" evidence="1">
    <location>
        <begin position="196"/>
        <end position="216"/>
    </location>
</feature>
<reference evidence="3 4" key="1">
    <citation type="journal article" date="2018" name="Biotechnol. Biofuels">
        <title>Integrative visual omics of the white-rot fungus Polyporus brumalis exposes the biotechnological potential of its oxidative enzymes for delignifying raw plant biomass.</title>
        <authorList>
            <person name="Miyauchi S."/>
            <person name="Rancon A."/>
            <person name="Drula E."/>
            <person name="Hage H."/>
            <person name="Chaduli D."/>
            <person name="Favel A."/>
            <person name="Grisel S."/>
            <person name="Henrissat B."/>
            <person name="Herpoel-Gimbert I."/>
            <person name="Ruiz-Duenas F.J."/>
            <person name="Chevret D."/>
            <person name="Hainaut M."/>
            <person name="Lin J."/>
            <person name="Wang M."/>
            <person name="Pangilinan J."/>
            <person name="Lipzen A."/>
            <person name="Lesage-Meessen L."/>
            <person name="Navarro D."/>
            <person name="Riley R."/>
            <person name="Grigoriev I.V."/>
            <person name="Zhou S."/>
            <person name="Raouche S."/>
            <person name="Rosso M.N."/>
        </authorList>
    </citation>
    <scope>NUCLEOTIDE SEQUENCE [LARGE SCALE GENOMIC DNA]</scope>
    <source>
        <strain evidence="3 4">BRFM 1820</strain>
    </source>
</reference>
<dbReference type="Gene3D" id="6.10.140.1270">
    <property type="match status" value="1"/>
</dbReference>
<feature type="region of interest" description="Disordered" evidence="1">
    <location>
        <begin position="1"/>
        <end position="39"/>
    </location>
</feature>
<gene>
    <name evidence="3" type="ORF">OH76DRAFT_1398558</name>
</gene>
<dbReference type="OrthoDB" id="21678at2759"/>
<feature type="domain" description="SCA7" evidence="2">
    <location>
        <begin position="131"/>
        <end position="197"/>
    </location>
</feature>
<accession>A0A371DNX9</accession>